<organism evidence="2 3">
    <name type="scientific">Synaphobranchus kaupii</name>
    <name type="common">Kaup's arrowtooth eel</name>
    <dbReference type="NCBI Taxonomy" id="118154"/>
    <lineage>
        <taxon>Eukaryota</taxon>
        <taxon>Metazoa</taxon>
        <taxon>Chordata</taxon>
        <taxon>Craniata</taxon>
        <taxon>Vertebrata</taxon>
        <taxon>Euteleostomi</taxon>
        <taxon>Actinopterygii</taxon>
        <taxon>Neopterygii</taxon>
        <taxon>Teleostei</taxon>
        <taxon>Anguilliformes</taxon>
        <taxon>Synaphobranchidae</taxon>
        <taxon>Synaphobranchus</taxon>
    </lineage>
</organism>
<gene>
    <name evidence="2" type="ORF">SKAU_G00258770</name>
</gene>
<comment type="caution">
    <text evidence="2">The sequence shown here is derived from an EMBL/GenBank/DDBJ whole genome shotgun (WGS) entry which is preliminary data.</text>
</comment>
<dbReference type="AlphaFoldDB" id="A0A9Q1F4R2"/>
<keyword evidence="3" id="KW-1185">Reference proteome</keyword>
<protein>
    <submittedName>
        <fullName evidence="2">Uncharacterized protein</fullName>
    </submittedName>
</protein>
<feature type="compositionally biased region" description="Gly residues" evidence="1">
    <location>
        <begin position="138"/>
        <end position="147"/>
    </location>
</feature>
<evidence type="ECO:0000313" key="3">
    <source>
        <dbReference type="Proteomes" id="UP001152622"/>
    </source>
</evidence>
<sequence>MRTVVLGDRDQGTAEERLEPVPPGLGWVIVGRESSGYSNGPPFRAGFPSREAFTTGQDRHACELDHRGGCYFSWLSSDRNKHLSESIKRTREAKLLSPLLCWVFRCWGRRREGNLVVNRVTLSAFAVDAPGGSPSRRGGSGGHGGSGEAVSQEAAFSSERAPHHPHPSGLSAPS</sequence>
<name>A0A9Q1F4R2_SYNKA</name>
<evidence type="ECO:0000313" key="2">
    <source>
        <dbReference type="EMBL" id="KAJ8350747.1"/>
    </source>
</evidence>
<feature type="region of interest" description="Disordered" evidence="1">
    <location>
        <begin position="127"/>
        <end position="174"/>
    </location>
</feature>
<dbReference type="EMBL" id="JAINUF010000009">
    <property type="protein sequence ID" value="KAJ8350747.1"/>
    <property type="molecule type" value="Genomic_DNA"/>
</dbReference>
<dbReference type="Proteomes" id="UP001152622">
    <property type="component" value="Chromosome 9"/>
</dbReference>
<reference evidence="2" key="1">
    <citation type="journal article" date="2023" name="Science">
        <title>Genome structures resolve the early diversification of teleost fishes.</title>
        <authorList>
            <person name="Parey E."/>
            <person name="Louis A."/>
            <person name="Montfort J."/>
            <person name="Bouchez O."/>
            <person name="Roques C."/>
            <person name="Iampietro C."/>
            <person name="Lluch J."/>
            <person name="Castinel A."/>
            <person name="Donnadieu C."/>
            <person name="Desvignes T."/>
            <person name="Floi Bucao C."/>
            <person name="Jouanno E."/>
            <person name="Wen M."/>
            <person name="Mejri S."/>
            <person name="Dirks R."/>
            <person name="Jansen H."/>
            <person name="Henkel C."/>
            <person name="Chen W.J."/>
            <person name="Zahm M."/>
            <person name="Cabau C."/>
            <person name="Klopp C."/>
            <person name="Thompson A.W."/>
            <person name="Robinson-Rechavi M."/>
            <person name="Braasch I."/>
            <person name="Lecointre G."/>
            <person name="Bobe J."/>
            <person name="Postlethwait J.H."/>
            <person name="Berthelot C."/>
            <person name="Roest Crollius H."/>
            <person name="Guiguen Y."/>
        </authorList>
    </citation>
    <scope>NUCLEOTIDE SEQUENCE</scope>
    <source>
        <strain evidence="2">WJC10195</strain>
    </source>
</reference>
<proteinExistence type="predicted"/>
<evidence type="ECO:0000256" key="1">
    <source>
        <dbReference type="SAM" id="MobiDB-lite"/>
    </source>
</evidence>
<accession>A0A9Q1F4R2</accession>